<reference evidence="1 2" key="1">
    <citation type="journal article" date="2019" name="Genome Biol. Evol.">
        <title>Insights into the evolution of the New World diploid cottons (Gossypium, subgenus Houzingenia) based on genome sequencing.</title>
        <authorList>
            <person name="Grover C.E."/>
            <person name="Arick M.A. 2nd"/>
            <person name="Thrash A."/>
            <person name="Conover J.L."/>
            <person name="Sanders W.S."/>
            <person name="Peterson D.G."/>
            <person name="Frelichowski J.E."/>
            <person name="Scheffler J.A."/>
            <person name="Scheffler B.E."/>
            <person name="Wendel J.F."/>
        </authorList>
    </citation>
    <scope>NUCLEOTIDE SEQUENCE [LARGE SCALE GENOMIC DNA]</scope>
    <source>
        <strain evidence="1">4</strain>
        <tissue evidence="1">Leaf</tissue>
    </source>
</reference>
<sequence>MNSLCENAVSGDYSAEGLIPKKVHFRDKDESVNMDLLADHVGQPTASWKENLVGSSSNIGGEDLEVKEDFEVLEGDIQKSIINGIQCILIQDMKKNYDFEAPGYNIGFSILQNRIYSLWKPSLTVHLMDIENGFFLAKFVNKIDYEKIFGVARLHVQTQDISGNRGIGGQGHKVVVSMTVEETSENGGSYGPWMHVEERSRALSEMEKIVGMDARDKYEYPYNCKNKGREILPGVNLGIEISHCNVSRLDNRAQNRGPLNELGFKNLGLGESSLALGIKLGQQNGSPNGLVVSMDPLLQDWGVEEFGKKS</sequence>
<dbReference type="EMBL" id="JABEZV010000012">
    <property type="protein sequence ID" value="MBA0726221.1"/>
    <property type="molecule type" value="Genomic_DNA"/>
</dbReference>
<evidence type="ECO:0000313" key="1">
    <source>
        <dbReference type="EMBL" id="MBA0726221.1"/>
    </source>
</evidence>
<gene>
    <name evidence="1" type="ORF">Golax_002063</name>
</gene>
<keyword evidence="2" id="KW-1185">Reference proteome</keyword>
<name>A0A7J9AQ88_9ROSI</name>
<dbReference type="Proteomes" id="UP000593574">
    <property type="component" value="Unassembled WGS sequence"/>
</dbReference>
<dbReference type="AlphaFoldDB" id="A0A7J9AQ88"/>
<evidence type="ECO:0000313" key="2">
    <source>
        <dbReference type="Proteomes" id="UP000593574"/>
    </source>
</evidence>
<comment type="caution">
    <text evidence="1">The sequence shown here is derived from an EMBL/GenBank/DDBJ whole genome shotgun (WGS) entry which is preliminary data.</text>
</comment>
<organism evidence="1 2">
    <name type="scientific">Gossypium laxum</name>
    <dbReference type="NCBI Taxonomy" id="34288"/>
    <lineage>
        <taxon>Eukaryota</taxon>
        <taxon>Viridiplantae</taxon>
        <taxon>Streptophyta</taxon>
        <taxon>Embryophyta</taxon>
        <taxon>Tracheophyta</taxon>
        <taxon>Spermatophyta</taxon>
        <taxon>Magnoliopsida</taxon>
        <taxon>eudicotyledons</taxon>
        <taxon>Gunneridae</taxon>
        <taxon>Pentapetalae</taxon>
        <taxon>rosids</taxon>
        <taxon>malvids</taxon>
        <taxon>Malvales</taxon>
        <taxon>Malvaceae</taxon>
        <taxon>Malvoideae</taxon>
        <taxon>Gossypium</taxon>
    </lineage>
</organism>
<feature type="non-terminal residue" evidence="1">
    <location>
        <position position="1"/>
    </location>
</feature>
<proteinExistence type="predicted"/>
<protein>
    <submittedName>
        <fullName evidence="1">Uncharacterized protein</fullName>
    </submittedName>
</protein>
<accession>A0A7J9AQ88</accession>